<dbReference type="EMBL" id="GL379816">
    <property type="protein sequence ID" value="EGT45909.1"/>
    <property type="molecule type" value="Genomic_DNA"/>
</dbReference>
<proteinExistence type="predicted"/>
<evidence type="ECO:0000313" key="2">
    <source>
        <dbReference type="EMBL" id="EGT45909.1"/>
    </source>
</evidence>
<organism evidence="3">
    <name type="scientific">Caenorhabditis brenneri</name>
    <name type="common">Nematode worm</name>
    <dbReference type="NCBI Taxonomy" id="135651"/>
    <lineage>
        <taxon>Eukaryota</taxon>
        <taxon>Metazoa</taxon>
        <taxon>Ecdysozoa</taxon>
        <taxon>Nematoda</taxon>
        <taxon>Chromadorea</taxon>
        <taxon>Rhabditida</taxon>
        <taxon>Rhabditina</taxon>
        <taxon>Rhabditomorpha</taxon>
        <taxon>Rhabditoidea</taxon>
        <taxon>Rhabditidae</taxon>
        <taxon>Peloderinae</taxon>
        <taxon>Caenorhabditis</taxon>
    </lineage>
</organism>
<dbReference type="HOGENOM" id="CLU_442949_0_0_1"/>
<protein>
    <submittedName>
        <fullName evidence="2">Uncharacterized protein</fullName>
    </submittedName>
</protein>
<dbReference type="InParanoid" id="G0MWH1"/>
<accession>G0MWH1</accession>
<name>G0MWH1_CAEBE</name>
<sequence length="617" mass="72538">MSRPTSKKKEALRLYTKFKKTYESIDTSDIRLLLKDTPCDMFWSENCPSDDDVANEIVKLVGQDSIEMKVVFANLKFGHFNIPQKKWFLGSVASTTLLPRQPCNMFGYYCSTLLFGQPNTTCFIHLYHLFCVLKTERRIRMLDTNVSITLKDENSFEYNIDLQGDDCMLRTNGKGLFNKEQRKKFQKYKERSEFAYNGHTISLIDGKLVSTKPIVVYMDDEKIEQRILQWELKNGKQDVFILFETYFMGTGKIKMTNTGFLINCHELKGSYGTGKFSVNPDFTYLVRETAINKTPESGVRKVDTYQLSAVIKAIEKQEDIIFLRNLKKPRMNMRTDHLLGLLCAYSHSLIEMKKQFRYDLVPEMHLSPFELFVHNYHKCAKEEHEENNRKTDKGTPIMNECEALHQQRECWQIKNLIKKCKKWMKIKDNKRDAIDNEFLYVAQHLLEHYLIGIILDQERLIPNCVDENIRKAQLLARNDDDNYFPHPFDYYPFGMFILDRPVEEMDFAIDCLTHDIAKTWFKHYDKLGRTMAITLEKRPGLILFHDDQLDLPVQLIKDFSAWYQVEVYDKMNPKSKTTLPIDVLVKMDISGREEEEEAKAKHPTNRSGKIKQYKKKK</sequence>
<reference evidence="3" key="1">
    <citation type="submission" date="2011-07" db="EMBL/GenBank/DDBJ databases">
        <authorList>
            <consortium name="Caenorhabditis brenneri Sequencing and Analysis Consortium"/>
            <person name="Wilson R.K."/>
        </authorList>
    </citation>
    <scope>NUCLEOTIDE SEQUENCE [LARGE SCALE GENOMIC DNA]</scope>
    <source>
        <strain evidence="3">PB2801</strain>
    </source>
</reference>
<feature type="compositionally biased region" description="Basic residues" evidence="1">
    <location>
        <begin position="601"/>
        <end position="617"/>
    </location>
</feature>
<dbReference type="eggNOG" id="ENOG502TJIH">
    <property type="taxonomic scope" value="Eukaryota"/>
</dbReference>
<dbReference type="OMA" id="LINCHEL"/>
<evidence type="ECO:0000256" key="1">
    <source>
        <dbReference type="SAM" id="MobiDB-lite"/>
    </source>
</evidence>
<evidence type="ECO:0000313" key="3">
    <source>
        <dbReference type="Proteomes" id="UP000008068"/>
    </source>
</evidence>
<dbReference type="Proteomes" id="UP000008068">
    <property type="component" value="Unassembled WGS sequence"/>
</dbReference>
<dbReference type="AlphaFoldDB" id="G0MWH1"/>
<gene>
    <name evidence="2" type="ORF">CAEBREN_22907</name>
</gene>
<keyword evidence="3" id="KW-1185">Reference proteome</keyword>
<feature type="region of interest" description="Disordered" evidence="1">
    <location>
        <begin position="594"/>
        <end position="617"/>
    </location>
</feature>
<dbReference type="OrthoDB" id="10599697at2759"/>